<feature type="transmembrane region" description="Helical" evidence="2">
    <location>
        <begin position="80"/>
        <end position="106"/>
    </location>
</feature>
<protein>
    <submittedName>
        <fullName evidence="3">Uncharacterized protein</fullName>
    </submittedName>
</protein>
<keyword evidence="2" id="KW-1133">Transmembrane helix</keyword>
<keyword evidence="2" id="KW-0472">Membrane</keyword>
<feature type="coiled-coil region" evidence="1">
    <location>
        <begin position="112"/>
        <end position="141"/>
    </location>
</feature>
<evidence type="ECO:0000313" key="3">
    <source>
        <dbReference type="EMBL" id="KAG7175530.1"/>
    </source>
</evidence>
<evidence type="ECO:0000256" key="2">
    <source>
        <dbReference type="SAM" id="Phobius"/>
    </source>
</evidence>
<comment type="caution">
    <text evidence="3">The sequence shown here is derived from an EMBL/GenBank/DDBJ whole genome shotgun (WGS) entry which is preliminary data.</text>
</comment>
<organism evidence="3 4">
    <name type="scientific">Homarus americanus</name>
    <name type="common">American lobster</name>
    <dbReference type="NCBI Taxonomy" id="6706"/>
    <lineage>
        <taxon>Eukaryota</taxon>
        <taxon>Metazoa</taxon>
        <taxon>Ecdysozoa</taxon>
        <taxon>Arthropoda</taxon>
        <taxon>Crustacea</taxon>
        <taxon>Multicrustacea</taxon>
        <taxon>Malacostraca</taxon>
        <taxon>Eumalacostraca</taxon>
        <taxon>Eucarida</taxon>
        <taxon>Decapoda</taxon>
        <taxon>Pleocyemata</taxon>
        <taxon>Astacidea</taxon>
        <taxon>Nephropoidea</taxon>
        <taxon>Nephropidae</taxon>
        <taxon>Homarus</taxon>
    </lineage>
</organism>
<evidence type="ECO:0000256" key="1">
    <source>
        <dbReference type="SAM" id="Coils"/>
    </source>
</evidence>
<feature type="transmembrane region" description="Helical" evidence="2">
    <location>
        <begin position="55"/>
        <end position="74"/>
    </location>
</feature>
<proteinExistence type="predicted"/>
<dbReference type="AlphaFoldDB" id="A0A8J5TJ30"/>
<gene>
    <name evidence="3" type="ORF">Hamer_G022067</name>
</gene>
<evidence type="ECO:0000313" key="4">
    <source>
        <dbReference type="Proteomes" id="UP000747542"/>
    </source>
</evidence>
<dbReference type="Proteomes" id="UP000747542">
    <property type="component" value="Unassembled WGS sequence"/>
</dbReference>
<accession>A0A8J5TJ30</accession>
<sequence>MESANQSSSDSFCVYSERHVLPQSLAARLRSQKGSLRVSSTRGTSCLKEGASKDIMLVCGWWRAATCVLLTMSFTSPAGAFLGTGVAATVTLGSTALAALGLLGAISQEVDLKKKEMEVREKMKEVDMKEKKKKKEEDEEEEDVKLEAMMSEDPLGCAQLLVCELAARPSSLLQPEELAILSLFRDTVYVKPPLLLLPRPDSARSDGNQLGSAVRSGLRGVDCPFQYNICPFTPLEVLAVITAVINDH</sequence>
<keyword evidence="4" id="KW-1185">Reference proteome</keyword>
<keyword evidence="2" id="KW-0812">Transmembrane</keyword>
<dbReference type="EMBL" id="JAHLQT010005701">
    <property type="protein sequence ID" value="KAG7175530.1"/>
    <property type="molecule type" value="Genomic_DNA"/>
</dbReference>
<keyword evidence="1" id="KW-0175">Coiled coil</keyword>
<name>A0A8J5TJ30_HOMAM</name>
<reference evidence="3" key="1">
    <citation type="journal article" date="2021" name="Sci. Adv.">
        <title>The American lobster genome reveals insights on longevity, neural, and immune adaptations.</title>
        <authorList>
            <person name="Polinski J.M."/>
            <person name="Zimin A.V."/>
            <person name="Clark K.F."/>
            <person name="Kohn A.B."/>
            <person name="Sadowski N."/>
            <person name="Timp W."/>
            <person name="Ptitsyn A."/>
            <person name="Khanna P."/>
            <person name="Romanova D.Y."/>
            <person name="Williams P."/>
            <person name="Greenwood S.J."/>
            <person name="Moroz L.L."/>
            <person name="Walt D.R."/>
            <person name="Bodnar A.G."/>
        </authorList>
    </citation>
    <scope>NUCLEOTIDE SEQUENCE</scope>
    <source>
        <strain evidence="3">GMGI-L3</strain>
    </source>
</reference>